<evidence type="ECO:0000313" key="8">
    <source>
        <dbReference type="Proteomes" id="UP001445335"/>
    </source>
</evidence>
<dbReference type="InterPro" id="IPR036941">
    <property type="entry name" value="Rcpt_L-dom_sf"/>
</dbReference>
<evidence type="ECO:0000313" key="7">
    <source>
        <dbReference type="EMBL" id="KAK9846349.1"/>
    </source>
</evidence>
<dbReference type="SUPFAM" id="SSF52058">
    <property type="entry name" value="L domain-like"/>
    <property type="match status" value="1"/>
</dbReference>
<proteinExistence type="predicted"/>
<evidence type="ECO:0000256" key="4">
    <source>
        <dbReference type="ARBA" id="ARBA00022729"/>
    </source>
</evidence>
<dbReference type="InterPro" id="IPR051648">
    <property type="entry name" value="CWI-Assembly_Regulator"/>
</dbReference>
<organism evidence="7 8">
    <name type="scientific">Elliptochloris bilobata</name>
    <dbReference type="NCBI Taxonomy" id="381761"/>
    <lineage>
        <taxon>Eukaryota</taxon>
        <taxon>Viridiplantae</taxon>
        <taxon>Chlorophyta</taxon>
        <taxon>core chlorophytes</taxon>
        <taxon>Trebouxiophyceae</taxon>
        <taxon>Trebouxiophyceae incertae sedis</taxon>
        <taxon>Elliptochloris clade</taxon>
        <taxon>Elliptochloris</taxon>
    </lineage>
</organism>
<keyword evidence="4 6" id="KW-0732">Signal</keyword>
<comment type="caution">
    <text evidence="7">The sequence shown here is derived from an EMBL/GenBank/DDBJ whole genome shotgun (WGS) entry which is preliminary data.</text>
</comment>
<evidence type="ECO:0008006" key="9">
    <source>
        <dbReference type="Google" id="ProtNLM"/>
    </source>
</evidence>
<keyword evidence="5" id="KW-0325">Glycoprotein</keyword>
<evidence type="ECO:0000256" key="1">
    <source>
        <dbReference type="ARBA" id="ARBA00004191"/>
    </source>
</evidence>
<dbReference type="PANTHER" id="PTHR31018">
    <property type="entry name" value="SPORULATION-SPECIFIC PROTEIN-RELATED"/>
    <property type="match status" value="1"/>
</dbReference>
<sequence length="419" mass="42176">MQSFTRIAQVALAAVLLVAAVSAQPPKPGPGFRNFINNLSKVVAAEGSQFLKAPPATVETVVCGESTLAVFVQVIGSSCNVTTVQTTDAGRSKQGPRACSAGEIFPGKACTAMPGALTITVAPGADQKGLVKTEGEPDLQGSLSLLGIGGLQEVGSLRTDVLFGQYVHESKLAILPSLQRITGVPGASASATGIQQPTVSQLSINGGLGSPLNHSFASVSFQPTSINGQLQITATALNSLDSFAGLQAVAGDVIVNNNNDLTALFTSNIVKLQVMSNPQLTSFKGLDALQQLGGGLLVVNNSALVSMDGLGALGALNATGAASVSLPKALGLDAIKLTAPSVLVTGNGALADVSALARLAGCASGSPSGTTGIVLEVHPAGQALKCTLVAWQQVCDYIAAGNKVPADSLWRNNGVCISS</sequence>
<keyword evidence="3" id="KW-0964">Secreted</keyword>
<name>A0AAW1SKG2_9CHLO</name>
<keyword evidence="2" id="KW-0134">Cell wall</keyword>
<feature type="chain" id="PRO_5043564940" description="Receptor L-domain domain-containing protein" evidence="6">
    <location>
        <begin position="24"/>
        <end position="419"/>
    </location>
</feature>
<evidence type="ECO:0000256" key="3">
    <source>
        <dbReference type="ARBA" id="ARBA00022525"/>
    </source>
</evidence>
<dbReference type="EMBL" id="JALJOU010000001">
    <property type="protein sequence ID" value="KAK9846349.1"/>
    <property type="molecule type" value="Genomic_DNA"/>
</dbReference>
<accession>A0AAW1SKG2</accession>
<gene>
    <name evidence="7" type="ORF">WJX81_002040</name>
</gene>
<dbReference type="PANTHER" id="PTHR31018:SF3">
    <property type="entry name" value="RECEPTOR PROTEIN-TYROSINE KINASE"/>
    <property type="match status" value="1"/>
</dbReference>
<evidence type="ECO:0000256" key="5">
    <source>
        <dbReference type="ARBA" id="ARBA00023180"/>
    </source>
</evidence>
<reference evidence="7 8" key="1">
    <citation type="journal article" date="2024" name="Nat. Commun.">
        <title>Phylogenomics reveals the evolutionary origins of lichenization in chlorophyte algae.</title>
        <authorList>
            <person name="Puginier C."/>
            <person name="Libourel C."/>
            <person name="Otte J."/>
            <person name="Skaloud P."/>
            <person name="Haon M."/>
            <person name="Grisel S."/>
            <person name="Petersen M."/>
            <person name="Berrin J.G."/>
            <person name="Delaux P.M."/>
            <person name="Dal Grande F."/>
            <person name="Keller J."/>
        </authorList>
    </citation>
    <scope>NUCLEOTIDE SEQUENCE [LARGE SCALE GENOMIC DNA]</scope>
    <source>
        <strain evidence="7 8">SAG 245.80</strain>
    </source>
</reference>
<comment type="subcellular location">
    <subcellularLocation>
        <location evidence="1">Secreted</location>
        <location evidence="1">Cell wall</location>
    </subcellularLocation>
</comment>
<keyword evidence="8" id="KW-1185">Reference proteome</keyword>
<dbReference type="AlphaFoldDB" id="A0AAW1SKG2"/>
<dbReference type="Gene3D" id="3.80.20.20">
    <property type="entry name" value="Receptor L-domain"/>
    <property type="match status" value="1"/>
</dbReference>
<protein>
    <recommendedName>
        <fullName evidence="9">Receptor L-domain domain-containing protein</fullName>
    </recommendedName>
</protein>
<evidence type="ECO:0000256" key="2">
    <source>
        <dbReference type="ARBA" id="ARBA00022512"/>
    </source>
</evidence>
<evidence type="ECO:0000256" key="6">
    <source>
        <dbReference type="SAM" id="SignalP"/>
    </source>
</evidence>
<dbReference type="Proteomes" id="UP001445335">
    <property type="component" value="Unassembled WGS sequence"/>
</dbReference>
<feature type="signal peptide" evidence="6">
    <location>
        <begin position="1"/>
        <end position="23"/>
    </location>
</feature>